<sequence>MDTARYSRQMLFQPIQESGQKALSTSSALVVGAGALGTVISNQLVRAGIGKIRLIDRDYVELSNLQRQIMFDETDVKDAMPKAVAAKNKLEKINSQVEIDAIIGNVTAENIDDLIKDVDVVLDGTDNFATRYLLNDACFKHQLPFSYGGVVSSRGMTAFFVPGKTPCLRCITKEGEGDGQTCDTVGVIAPAVDIIASFEVTETLKYLTNNQDALRNTLKTIDMWYNRHYDMKLTAPKAGCPTCQKETFPALKKNAQNEETVLCGRDTVQIHRTSQLNLEKWESQLMKIGRVRRTPFLLKAAVDEGVDLVLFKDGRVLVQGTEDPVQARTLYDRYIGS</sequence>
<gene>
    <name evidence="3" type="ORF">SAMN05216238_102137</name>
</gene>
<dbReference type="InterPro" id="IPR045886">
    <property type="entry name" value="ThiF/MoeB/HesA"/>
</dbReference>
<dbReference type="GO" id="GO:0008146">
    <property type="term" value="F:sulfotransferase activity"/>
    <property type="evidence" value="ECO:0007669"/>
    <property type="project" value="TreeGrafter"/>
</dbReference>
<keyword evidence="4" id="KW-1185">Reference proteome</keyword>
<comment type="similarity">
    <text evidence="1">Belongs to the HesA/MoeB/ThiF family.</text>
</comment>
<dbReference type="Gene3D" id="3.40.50.720">
    <property type="entry name" value="NAD(P)-binding Rossmann-like Domain"/>
    <property type="match status" value="1"/>
</dbReference>
<organism evidence="3 4">
    <name type="scientific">Lentibacillus persicus</name>
    <dbReference type="NCBI Taxonomy" id="640948"/>
    <lineage>
        <taxon>Bacteria</taxon>
        <taxon>Bacillati</taxon>
        <taxon>Bacillota</taxon>
        <taxon>Bacilli</taxon>
        <taxon>Bacillales</taxon>
        <taxon>Bacillaceae</taxon>
        <taxon>Lentibacillus</taxon>
    </lineage>
</organism>
<dbReference type="Pfam" id="PF00899">
    <property type="entry name" value="ThiF"/>
    <property type="match status" value="1"/>
</dbReference>
<dbReference type="PANTHER" id="PTHR10953:SF102">
    <property type="entry name" value="ADENYLYLTRANSFERASE AND SULFURTRANSFERASE MOCS3"/>
    <property type="match status" value="1"/>
</dbReference>
<dbReference type="GO" id="GO:0004792">
    <property type="term" value="F:thiosulfate-cyanide sulfurtransferase activity"/>
    <property type="evidence" value="ECO:0007669"/>
    <property type="project" value="TreeGrafter"/>
</dbReference>
<accession>A0A1I1TAW1</accession>
<dbReference type="GO" id="GO:0005829">
    <property type="term" value="C:cytosol"/>
    <property type="evidence" value="ECO:0007669"/>
    <property type="project" value="TreeGrafter"/>
</dbReference>
<dbReference type="RefSeq" id="WP_090081047.1">
    <property type="nucleotide sequence ID" value="NZ_FOMR01000002.1"/>
</dbReference>
<proteinExistence type="inferred from homology"/>
<protein>
    <submittedName>
        <fullName evidence="3">Adenylyltransferase and sulfurtransferase</fullName>
    </submittedName>
</protein>
<dbReference type="FunFam" id="3.40.50.720:FF:000080">
    <property type="entry name" value="Thiazole biosynthesis adenylyltransferase ThiF"/>
    <property type="match status" value="1"/>
</dbReference>
<feature type="domain" description="THIF-type NAD/FAD binding fold" evidence="2">
    <location>
        <begin position="6"/>
        <end position="241"/>
    </location>
</feature>
<dbReference type="EMBL" id="FOMR01000002">
    <property type="protein sequence ID" value="SFD54248.1"/>
    <property type="molecule type" value="Genomic_DNA"/>
</dbReference>
<reference evidence="4" key="1">
    <citation type="submission" date="2016-10" db="EMBL/GenBank/DDBJ databases">
        <authorList>
            <person name="Varghese N."/>
            <person name="Submissions S."/>
        </authorList>
    </citation>
    <scope>NUCLEOTIDE SEQUENCE [LARGE SCALE GENOMIC DNA]</scope>
    <source>
        <strain evidence="4">DSM 22530</strain>
    </source>
</reference>
<keyword evidence="3" id="KW-0548">Nucleotidyltransferase</keyword>
<dbReference type="GO" id="GO:0008641">
    <property type="term" value="F:ubiquitin-like modifier activating enzyme activity"/>
    <property type="evidence" value="ECO:0007669"/>
    <property type="project" value="InterPro"/>
</dbReference>
<name>A0A1I1TAW1_9BACI</name>
<dbReference type="CDD" id="cd00757">
    <property type="entry name" value="ThiF_MoeB_HesA_family"/>
    <property type="match status" value="1"/>
</dbReference>
<dbReference type="Proteomes" id="UP000199474">
    <property type="component" value="Unassembled WGS sequence"/>
</dbReference>
<dbReference type="GO" id="GO:0016779">
    <property type="term" value="F:nucleotidyltransferase activity"/>
    <property type="evidence" value="ECO:0007669"/>
    <property type="project" value="UniProtKB-KW"/>
</dbReference>
<evidence type="ECO:0000256" key="1">
    <source>
        <dbReference type="ARBA" id="ARBA00009919"/>
    </source>
</evidence>
<keyword evidence="3" id="KW-0808">Transferase</keyword>
<dbReference type="InterPro" id="IPR000594">
    <property type="entry name" value="ThiF_NAD_FAD-bd"/>
</dbReference>
<dbReference type="OrthoDB" id="9804286at2"/>
<dbReference type="STRING" id="640948.SAMN05216238_102137"/>
<evidence type="ECO:0000313" key="4">
    <source>
        <dbReference type="Proteomes" id="UP000199474"/>
    </source>
</evidence>
<evidence type="ECO:0000313" key="3">
    <source>
        <dbReference type="EMBL" id="SFD54248.1"/>
    </source>
</evidence>
<dbReference type="SUPFAM" id="SSF69572">
    <property type="entry name" value="Activating enzymes of the ubiquitin-like proteins"/>
    <property type="match status" value="1"/>
</dbReference>
<dbReference type="InterPro" id="IPR035985">
    <property type="entry name" value="Ubiquitin-activating_enz"/>
</dbReference>
<dbReference type="PANTHER" id="PTHR10953">
    <property type="entry name" value="UBIQUITIN-ACTIVATING ENZYME E1"/>
    <property type="match status" value="1"/>
</dbReference>
<evidence type="ECO:0000259" key="2">
    <source>
        <dbReference type="Pfam" id="PF00899"/>
    </source>
</evidence>
<dbReference type="AlphaFoldDB" id="A0A1I1TAW1"/>